<dbReference type="PANTHER" id="PTHR13268">
    <property type="entry name" value="BREAST CARCINOMA AMPLIFIED SEQUENCE 3"/>
    <property type="match status" value="1"/>
</dbReference>
<dbReference type="GO" id="GO:0042594">
    <property type="term" value="P:response to starvation"/>
    <property type="evidence" value="ECO:0007669"/>
    <property type="project" value="TreeGrafter"/>
</dbReference>
<dbReference type="EMBL" id="GL629801">
    <property type="protein sequence ID" value="EFX00718.1"/>
    <property type="molecule type" value="Genomic_DNA"/>
</dbReference>
<dbReference type="RefSeq" id="XP_014170200.1">
    <property type="nucleotide sequence ID" value="XM_014314725.1"/>
</dbReference>
<feature type="compositionally biased region" description="Low complexity" evidence="1">
    <location>
        <begin position="121"/>
        <end position="156"/>
    </location>
</feature>
<feature type="compositionally biased region" description="Low complexity" evidence="1">
    <location>
        <begin position="792"/>
        <end position="808"/>
    </location>
</feature>
<proteinExistence type="predicted"/>
<dbReference type="OrthoDB" id="3938623at2759"/>
<accession>F0XQ34</accession>
<dbReference type="HOGENOM" id="CLU_005319_0_0_1"/>
<dbReference type="Proteomes" id="UP000007796">
    <property type="component" value="Unassembled WGS sequence"/>
</dbReference>
<feature type="compositionally biased region" description="Gly residues" evidence="1">
    <location>
        <begin position="809"/>
        <end position="826"/>
    </location>
</feature>
<keyword evidence="3" id="KW-1185">Reference proteome</keyword>
<evidence type="ECO:0000313" key="2">
    <source>
        <dbReference type="EMBL" id="EFX00718.1"/>
    </source>
</evidence>
<evidence type="ECO:0000313" key="3">
    <source>
        <dbReference type="Proteomes" id="UP000007796"/>
    </source>
</evidence>
<dbReference type="eggNOG" id="ENOG502QVCT">
    <property type="taxonomic scope" value="Eukaryota"/>
</dbReference>
<dbReference type="Gene3D" id="2.130.10.10">
    <property type="entry name" value="YVTN repeat-like/Quinoprotein amine dehydrogenase"/>
    <property type="match status" value="1"/>
</dbReference>
<dbReference type="SUPFAM" id="SSF50978">
    <property type="entry name" value="WD40 repeat-like"/>
    <property type="match status" value="1"/>
</dbReference>
<dbReference type="InterPro" id="IPR015943">
    <property type="entry name" value="WD40/YVTN_repeat-like_dom_sf"/>
</dbReference>
<reference evidence="2 3" key="1">
    <citation type="journal article" date="2011" name="Proc. Natl. Acad. Sci. U.S.A.">
        <title>Genome and transcriptome analyses of the mountain pine beetle-fungal symbiont Grosmannia clavigera, a lodgepole pine pathogen.</title>
        <authorList>
            <person name="DiGuistini S."/>
            <person name="Wang Y."/>
            <person name="Liao N.Y."/>
            <person name="Taylor G."/>
            <person name="Tanguay P."/>
            <person name="Feau N."/>
            <person name="Henrissat B."/>
            <person name="Chan S.K."/>
            <person name="Hesse-Orce U."/>
            <person name="Alamouti S.M."/>
            <person name="Tsui C.K.M."/>
            <person name="Docking R.T."/>
            <person name="Levasseur A."/>
            <person name="Haridas S."/>
            <person name="Robertson G."/>
            <person name="Birol I."/>
            <person name="Holt R.A."/>
            <person name="Marra M.A."/>
            <person name="Hamelin R.C."/>
            <person name="Hirst M."/>
            <person name="Jones S.J.M."/>
            <person name="Bohlmann J."/>
            <person name="Breuil C."/>
        </authorList>
    </citation>
    <scope>NUCLEOTIDE SEQUENCE [LARGE SCALE GENOMIC DNA]</scope>
    <source>
        <strain evidence="3">kw1407 / UAMH 11150</strain>
    </source>
</reference>
<name>F0XQ34_GROCL</name>
<feature type="region of interest" description="Disordered" evidence="1">
    <location>
        <begin position="1080"/>
        <end position="1109"/>
    </location>
</feature>
<feature type="region of interest" description="Disordered" evidence="1">
    <location>
        <begin position="121"/>
        <end position="182"/>
    </location>
</feature>
<protein>
    <submittedName>
        <fullName evidence="2">Uncharacterized protein</fullName>
    </submittedName>
</protein>
<dbReference type="InParanoid" id="F0XQ34"/>
<dbReference type="GeneID" id="25981296"/>
<dbReference type="InterPro" id="IPR045142">
    <property type="entry name" value="BCAS3-like"/>
</dbReference>
<dbReference type="GO" id="GO:0005737">
    <property type="term" value="C:cytoplasm"/>
    <property type="evidence" value="ECO:0007669"/>
    <property type="project" value="TreeGrafter"/>
</dbReference>
<dbReference type="GO" id="GO:0006914">
    <property type="term" value="P:autophagy"/>
    <property type="evidence" value="ECO:0007669"/>
    <property type="project" value="InterPro"/>
</dbReference>
<gene>
    <name evidence="2" type="ORF">CMQ_7720</name>
</gene>
<dbReference type="STRING" id="655863.F0XQ34"/>
<sequence>MPGPKKAKKDARETGGVVAAVTKHATGKFTNGNGQGFASDTSNSSGPSPDLQAVASSSSNGSSSVSPMLEAVSSPAVVPTFNPAPRAIPARVDWQTRANGGSIQPSIAGSPGNLISLMGDSPPSRWSSPRPYGTSHTSHTSQTSHMSHMSHLSHASYVSQATHPTSVSVSPPSGGMDIAGRPGRRPLSYHMDTRRSSLHSHLAQSRATATLAAASAGLSSNPPLPHQPQAHFYGVPDIDLDLQPHQAGIKPGQRGYHFSFDSLPSAYPGRQASLGTGTVVTAGFEGGLRVSLVSKRGLEPLATLSGLRGGVYGAKILPWMAPGTAAEDLFPLVAVVVHGPVLPEALYPEGEGDGDSGVGVGLTDGGAGAVAASASAADGIETDARVDSEKRRCIEYYQTSVEVYSLRHSQWICTLLEAPKIPLAIPVTSPVFQPPPPTGAFQIKADGGTVAVSSATTGECWVFRQMAAGSEDVLPFCCVAKLWTTLQQSPRGSKGSSEATPETERVRAASSAASSQTPSRHSPKQAVLSLSGRWLAYCPANPSSQIALRAVVPVALHGRAPGITSLTPPQLPPTTAEVDLPQSESVMNKIMRDATQEIISGAKWVGQQGWQAFNNYWKGTPGLSTAQSARSDAAQFPPTHGAVTQSAVSKEPGLVSVVDVTALGGSATVHPLATFSPPLGCSFLSFSPSGLWLFTASTKGDVQTVWDLMRVQHTKASPLQVLGGPGGPGTLTGSRVRQIAQFSRMTVARIVDVAWTKPNGERLAMVTERGTVHILDLPSSAFTWPPPRRRTNSTAPDTSTTTGNNSGISGIGSIGSMGGGNAGSGGADTSTGRPASMVAVSYASSALSTAFDAARPLLARPRRSSANVPQSTGATIVDHASHGGKMLAAGISHSLGKTGNAINQLRHNGENRVSLPAGSFAPGPACVVWLTGKRSHALFVLGDGLVRSFASRSRRKTSGQRTLHLSLNKDFRLPFLPDDMLAAAIKRLLEPDEYLDFEHGDGEAGSNTMVLLDSRQRLTMLESSIPQAEIESSAPYQPFHTDRRVALYEFEDGAHVHAAAAAAAAAAVVVPVSRSATPVSVTEPTEAGVVDEDGSVSQSQPSTRKKPKKTARIAAAIEAFRAQEAAVSPTVPTAWAFGQPIASTLVDTGYAGLAEESLFSIGFEETRALPASAMERVLQHDGENEQIVVTTRRRRGGGRLAADDGDDDGFFEDDCEVLDFADQRV</sequence>
<feature type="compositionally biased region" description="Low complexity" evidence="1">
    <location>
        <begin position="56"/>
        <end position="66"/>
    </location>
</feature>
<feature type="region of interest" description="Disordered" evidence="1">
    <location>
        <begin position="488"/>
        <end position="525"/>
    </location>
</feature>
<feature type="compositionally biased region" description="Polar residues" evidence="1">
    <location>
        <begin position="488"/>
        <end position="500"/>
    </location>
</feature>
<dbReference type="PANTHER" id="PTHR13268:SF0">
    <property type="entry name" value="BCAS3 MICROTUBULE ASSOCIATED CELL MIGRATION FACTOR"/>
    <property type="match status" value="1"/>
</dbReference>
<dbReference type="AlphaFoldDB" id="F0XQ34"/>
<evidence type="ECO:0000256" key="1">
    <source>
        <dbReference type="SAM" id="MobiDB-lite"/>
    </source>
</evidence>
<feature type="region of interest" description="Disordered" evidence="1">
    <location>
        <begin position="25"/>
        <end position="67"/>
    </location>
</feature>
<dbReference type="InterPro" id="IPR036322">
    <property type="entry name" value="WD40_repeat_dom_sf"/>
</dbReference>
<organism evidence="3">
    <name type="scientific">Grosmannia clavigera (strain kw1407 / UAMH 11150)</name>
    <name type="common">Blue stain fungus</name>
    <name type="synonym">Graphiocladiella clavigera</name>
    <dbReference type="NCBI Taxonomy" id="655863"/>
    <lineage>
        <taxon>Eukaryota</taxon>
        <taxon>Fungi</taxon>
        <taxon>Dikarya</taxon>
        <taxon>Ascomycota</taxon>
        <taxon>Pezizomycotina</taxon>
        <taxon>Sordariomycetes</taxon>
        <taxon>Sordariomycetidae</taxon>
        <taxon>Ophiostomatales</taxon>
        <taxon>Ophiostomataceae</taxon>
        <taxon>Leptographium</taxon>
    </lineage>
</organism>
<feature type="compositionally biased region" description="Polar residues" evidence="1">
    <location>
        <begin position="28"/>
        <end position="47"/>
    </location>
</feature>
<feature type="region of interest" description="Disordered" evidence="1">
    <location>
        <begin position="781"/>
        <end position="831"/>
    </location>
</feature>
<feature type="compositionally biased region" description="Low complexity" evidence="1">
    <location>
        <begin position="166"/>
        <end position="175"/>
    </location>
</feature>